<organism evidence="1 2">
    <name type="scientific">Cichorium intybus</name>
    <name type="common">Chicory</name>
    <dbReference type="NCBI Taxonomy" id="13427"/>
    <lineage>
        <taxon>Eukaryota</taxon>
        <taxon>Viridiplantae</taxon>
        <taxon>Streptophyta</taxon>
        <taxon>Embryophyta</taxon>
        <taxon>Tracheophyta</taxon>
        <taxon>Spermatophyta</taxon>
        <taxon>Magnoliopsida</taxon>
        <taxon>eudicotyledons</taxon>
        <taxon>Gunneridae</taxon>
        <taxon>Pentapetalae</taxon>
        <taxon>asterids</taxon>
        <taxon>campanulids</taxon>
        <taxon>Asterales</taxon>
        <taxon>Asteraceae</taxon>
        <taxon>Cichorioideae</taxon>
        <taxon>Cichorieae</taxon>
        <taxon>Cichoriinae</taxon>
        <taxon>Cichorium</taxon>
    </lineage>
</organism>
<sequence>MIIDPSDRGLPTDFLFIVPTFISFLFLGIPVAFSAGNSLSAGPSHSSWFTYTDDILESPACSGRSSSTSAVNQPLPGEQATPPARPVMQGAANRTMPYVPFPYDPDEVIGGDSVRSIQRRLLSGKASPSYIEIYLAQIDAEDLFEVKVDIIQKMAGLHPSGDWLGRGARALDNPHTATGESSLEKLHSFFQDLHQGGRRSETFGLLKGKVFLRDTPPQKALPHSPTIHKRTHGTTSKKFDYPPLVSNVGWLGLLSVARLGGQRALGCGGAIIAQFPNLMRHRVRTAGNRSMGGLRILLPPQGWLIVRSRLEDPWF</sequence>
<reference evidence="2" key="1">
    <citation type="journal article" date="2022" name="Mol. Ecol. Resour.">
        <title>The genomes of chicory, endive, great burdock and yacon provide insights into Asteraceae palaeo-polyploidization history and plant inulin production.</title>
        <authorList>
            <person name="Fan W."/>
            <person name="Wang S."/>
            <person name="Wang H."/>
            <person name="Wang A."/>
            <person name="Jiang F."/>
            <person name="Liu H."/>
            <person name="Zhao H."/>
            <person name="Xu D."/>
            <person name="Zhang Y."/>
        </authorList>
    </citation>
    <scope>NUCLEOTIDE SEQUENCE [LARGE SCALE GENOMIC DNA]</scope>
    <source>
        <strain evidence="2">cv. Punajuju</strain>
    </source>
</reference>
<evidence type="ECO:0000313" key="1">
    <source>
        <dbReference type="EMBL" id="KAI3690771.1"/>
    </source>
</evidence>
<keyword evidence="2" id="KW-1185">Reference proteome</keyword>
<accession>A0ACB8YZA8</accession>
<protein>
    <submittedName>
        <fullName evidence="1">Uncharacterized protein</fullName>
    </submittedName>
</protein>
<dbReference type="Proteomes" id="UP001055811">
    <property type="component" value="Linkage Group LG09"/>
</dbReference>
<dbReference type="EMBL" id="CM042017">
    <property type="protein sequence ID" value="KAI3690771.1"/>
    <property type="molecule type" value="Genomic_DNA"/>
</dbReference>
<gene>
    <name evidence="1" type="ORF">L2E82_48978</name>
</gene>
<name>A0ACB8YZA8_CICIN</name>
<proteinExistence type="predicted"/>
<evidence type="ECO:0000313" key="2">
    <source>
        <dbReference type="Proteomes" id="UP001055811"/>
    </source>
</evidence>
<comment type="caution">
    <text evidence="1">The sequence shown here is derived from an EMBL/GenBank/DDBJ whole genome shotgun (WGS) entry which is preliminary data.</text>
</comment>
<reference evidence="1 2" key="2">
    <citation type="journal article" date="2022" name="Mol. Ecol. Resour.">
        <title>The genomes of chicory, endive, great burdock and yacon provide insights into Asteraceae paleo-polyploidization history and plant inulin production.</title>
        <authorList>
            <person name="Fan W."/>
            <person name="Wang S."/>
            <person name="Wang H."/>
            <person name="Wang A."/>
            <person name="Jiang F."/>
            <person name="Liu H."/>
            <person name="Zhao H."/>
            <person name="Xu D."/>
            <person name="Zhang Y."/>
        </authorList>
    </citation>
    <scope>NUCLEOTIDE SEQUENCE [LARGE SCALE GENOMIC DNA]</scope>
    <source>
        <strain evidence="2">cv. Punajuju</strain>
        <tissue evidence="1">Leaves</tissue>
    </source>
</reference>